<dbReference type="Proteomes" id="UP000567179">
    <property type="component" value="Unassembled WGS sequence"/>
</dbReference>
<comment type="caution">
    <text evidence="2">The sequence shown here is derived from an EMBL/GenBank/DDBJ whole genome shotgun (WGS) entry which is preliminary data.</text>
</comment>
<evidence type="ECO:0000313" key="2">
    <source>
        <dbReference type="EMBL" id="KAF5318553.1"/>
    </source>
</evidence>
<gene>
    <name evidence="2" type="ORF">D9619_010833</name>
</gene>
<organism evidence="2 3">
    <name type="scientific">Psilocybe cf. subviscida</name>
    <dbReference type="NCBI Taxonomy" id="2480587"/>
    <lineage>
        <taxon>Eukaryota</taxon>
        <taxon>Fungi</taxon>
        <taxon>Dikarya</taxon>
        <taxon>Basidiomycota</taxon>
        <taxon>Agaricomycotina</taxon>
        <taxon>Agaricomycetes</taxon>
        <taxon>Agaricomycetidae</taxon>
        <taxon>Agaricales</taxon>
        <taxon>Agaricineae</taxon>
        <taxon>Strophariaceae</taxon>
        <taxon>Psilocybe</taxon>
    </lineage>
</organism>
<dbReference type="AlphaFoldDB" id="A0A8H5F0A6"/>
<sequence>MSGTQFVPGGHSVSWRADQTTLYSPRSNPCYIHFMKEPSDQVQSFGPQADIIAKSALSSVDVHEADSARNTRSTAPLRMDDGQTPAWADPSMIMKDTIKEETLRAPSSVLSSTSDTCICEDLHSRGVIVLAAVYGEITIRKFDGALDVRLRVRNKVYETLAFYFSMTCPLDWLGSWVDGTNTFPSDPAYKSLQKKLSKEMKARKRTDSATLSTSEKLFLQDFQADDAIGFDLFLSQVSPFFLSVATARSSFSEETVPSLEGDYRSSWDRILAIACSKPGDALGCSNLSDCPVALPKISNKTVPDWCELFALHLDVLLDHGNARGSDGPPRCMGYFTDAAFHLVDFHHNGESAFPLRQHPDMNDSFISATLLVTGDAEHGGHFTPEGPFFSPINNSTSDDSVTTLAVLHRQSSQTKDQVLDQCCLCMVSLLSSLRSAGLSGTPVFGVVIDQTECTLLAAMQDEETASCSY</sequence>
<keyword evidence="3" id="KW-1185">Reference proteome</keyword>
<evidence type="ECO:0000256" key="1">
    <source>
        <dbReference type="SAM" id="MobiDB-lite"/>
    </source>
</evidence>
<proteinExistence type="predicted"/>
<dbReference type="EMBL" id="JAACJJ010000030">
    <property type="protein sequence ID" value="KAF5318553.1"/>
    <property type="molecule type" value="Genomic_DNA"/>
</dbReference>
<reference evidence="2 3" key="1">
    <citation type="journal article" date="2020" name="ISME J.">
        <title>Uncovering the hidden diversity of litter-decomposition mechanisms in mushroom-forming fungi.</title>
        <authorList>
            <person name="Floudas D."/>
            <person name="Bentzer J."/>
            <person name="Ahren D."/>
            <person name="Johansson T."/>
            <person name="Persson P."/>
            <person name="Tunlid A."/>
        </authorList>
    </citation>
    <scope>NUCLEOTIDE SEQUENCE [LARGE SCALE GENOMIC DNA]</scope>
    <source>
        <strain evidence="2 3">CBS 101986</strain>
    </source>
</reference>
<feature type="region of interest" description="Disordered" evidence="1">
    <location>
        <begin position="63"/>
        <end position="90"/>
    </location>
</feature>
<name>A0A8H5F0A6_9AGAR</name>
<accession>A0A8H5F0A6</accession>
<protein>
    <submittedName>
        <fullName evidence="2">Uncharacterized protein</fullName>
    </submittedName>
</protein>
<evidence type="ECO:0000313" key="3">
    <source>
        <dbReference type="Proteomes" id="UP000567179"/>
    </source>
</evidence>